<organism evidence="1 2">
    <name type="scientific">Candidatus Berkelbacteria bacterium CG10_big_fil_rev_8_21_14_0_10_43_13</name>
    <dbReference type="NCBI Taxonomy" id="1974514"/>
    <lineage>
        <taxon>Bacteria</taxon>
        <taxon>Candidatus Berkelbacteria</taxon>
    </lineage>
</organism>
<evidence type="ECO:0000313" key="2">
    <source>
        <dbReference type="Proteomes" id="UP000231382"/>
    </source>
</evidence>
<gene>
    <name evidence="1" type="ORF">COT78_02015</name>
</gene>
<protein>
    <submittedName>
        <fullName evidence="1">Uncharacterized protein</fullName>
    </submittedName>
</protein>
<dbReference type="Proteomes" id="UP000231382">
    <property type="component" value="Unassembled WGS sequence"/>
</dbReference>
<reference evidence="2" key="1">
    <citation type="submission" date="2017-09" db="EMBL/GenBank/DDBJ databases">
        <title>Depth-based differentiation of microbial function through sediment-hosted aquifers and enrichment of novel symbionts in the deep terrestrial subsurface.</title>
        <authorList>
            <person name="Probst A.J."/>
            <person name="Ladd B."/>
            <person name="Jarett J.K."/>
            <person name="Geller-Mcgrath D.E."/>
            <person name="Sieber C.M.K."/>
            <person name="Emerson J.B."/>
            <person name="Anantharaman K."/>
            <person name="Thomas B.C."/>
            <person name="Malmstrom R."/>
            <person name="Stieglmeier M."/>
            <person name="Klingl A."/>
            <person name="Woyke T."/>
            <person name="Ryan C.M."/>
            <person name="Banfield J.F."/>
        </authorList>
    </citation>
    <scope>NUCLEOTIDE SEQUENCE [LARGE SCALE GENOMIC DNA]</scope>
</reference>
<dbReference type="EMBL" id="PEZW01000014">
    <property type="protein sequence ID" value="PIS07724.1"/>
    <property type="molecule type" value="Genomic_DNA"/>
</dbReference>
<comment type="caution">
    <text evidence="1">The sequence shown here is derived from an EMBL/GenBank/DDBJ whole genome shotgun (WGS) entry which is preliminary data.</text>
</comment>
<accession>A0A2H0W6U3</accession>
<name>A0A2H0W6U3_9BACT</name>
<sequence>MLQIAKPDMDAICYFIESDNLDGVTQDVTQVDVDDAILRTYGGGFFWSDLSQTEKEDLCNWLEEYVARKGYRLEIKDGHCVIVTN</sequence>
<dbReference type="AlphaFoldDB" id="A0A2H0W6U3"/>
<evidence type="ECO:0000313" key="1">
    <source>
        <dbReference type="EMBL" id="PIS07724.1"/>
    </source>
</evidence>
<proteinExistence type="predicted"/>